<dbReference type="Proteomes" id="UP001159427">
    <property type="component" value="Unassembled WGS sequence"/>
</dbReference>
<gene>
    <name evidence="1" type="ORF">PEVE_00030973</name>
</gene>
<sequence>MADGFLEVFQYSPSGHSSFTLFDCSSFGHYRNNTMQFLTICWLWNTRNGCLYVHEASAHVPGSTCGTGSWEIMYIKLNHGLIQVVVAFTEPGNAHLGRAIIVKMKESSTHHAAEQTAGQVPNSRAEILYQPVVDAKITINSKITEQYWSAPEGTWVQGGGLELPCLYEVFLRSSSLPDLKASLKE</sequence>
<evidence type="ECO:0000313" key="2">
    <source>
        <dbReference type="Proteomes" id="UP001159427"/>
    </source>
</evidence>
<proteinExistence type="predicted"/>
<protein>
    <submittedName>
        <fullName evidence="1">Uncharacterized protein</fullName>
    </submittedName>
</protein>
<organism evidence="1 2">
    <name type="scientific">Porites evermanni</name>
    <dbReference type="NCBI Taxonomy" id="104178"/>
    <lineage>
        <taxon>Eukaryota</taxon>
        <taxon>Metazoa</taxon>
        <taxon>Cnidaria</taxon>
        <taxon>Anthozoa</taxon>
        <taxon>Hexacorallia</taxon>
        <taxon>Scleractinia</taxon>
        <taxon>Fungiina</taxon>
        <taxon>Poritidae</taxon>
        <taxon>Porites</taxon>
    </lineage>
</organism>
<accession>A0ABN8MFC0</accession>
<dbReference type="EMBL" id="CALNXI010000440">
    <property type="protein sequence ID" value="CAH3027167.1"/>
    <property type="molecule type" value="Genomic_DNA"/>
</dbReference>
<comment type="caution">
    <text evidence="1">The sequence shown here is derived from an EMBL/GenBank/DDBJ whole genome shotgun (WGS) entry which is preliminary data.</text>
</comment>
<keyword evidence="2" id="KW-1185">Reference proteome</keyword>
<reference evidence="1 2" key="1">
    <citation type="submission" date="2022-05" db="EMBL/GenBank/DDBJ databases">
        <authorList>
            <consortium name="Genoscope - CEA"/>
            <person name="William W."/>
        </authorList>
    </citation>
    <scope>NUCLEOTIDE SEQUENCE [LARGE SCALE GENOMIC DNA]</scope>
</reference>
<evidence type="ECO:0000313" key="1">
    <source>
        <dbReference type="EMBL" id="CAH3027167.1"/>
    </source>
</evidence>
<name>A0ABN8MFC0_9CNID</name>